<dbReference type="GeneID" id="81397832"/>
<feature type="region of interest" description="Disordered" evidence="1">
    <location>
        <begin position="61"/>
        <end position="120"/>
    </location>
</feature>
<protein>
    <submittedName>
        <fullName evidence="2">Uncharacterized protein</fullName>
    </submittedName>
</protein>
<reference evidence="2" key="2">
    <citation type="journal article" date="2023" name="IMA Fungus">
        <title>Comparative genomic study of the Penicillium genus elucidates a diverse pangenome and 15 lateral gene transfer events.</title>
        <authorList>
            <person name="Petersen C."/>
            <person name="Sorensen T."/>
            <person name="Nielsen M.R."/>
            <person name="Sondergaard T.E."/>
            <person name="Sorensen J.L."/>
            <person name="Fitzpatrick D.A."/>
            <person name="Frisvad J.C."/>
            <person name="Nielsen K.L."/>
        </authorList>
    </citation>
    <scope>NUCLEOTIDE SEQUENCE</scope>
    <source>
        <strain evidence="2">IBT 34128</strain>
    </source>
</reference>
<evidence type="ECO:0000256" key="1">
    <source>
        <dbReference type="SAM" id="MobiDB-lite"/>
    </source>
</evidence>
<organism evidence="2 3">
    <name type="scientific">Penicillium alfredii</name>
    <dbReference type="NCBI Taxonomy" id="1506179"/>
    <lineage>
        <taxon>Eukaryota</taxon>
        <taxon>Fungi</taxon>
        <taxon>Dikarya</taxon>
        <taxon>Ascomycota</taxon>
        <taxon>Pezizomycotina</taxon>
        <taxon>Eurotiomycetes</taxon>
        <taxon>Eurotiomycetidae</taxon>
        <taxon>Eurotiales</taxon>
        <taxon>Aspergillaceae</taxon>
        <taxon>Penicillium</taxon>
    </lineage>
</organism>
<evidence type="ECO:0000313" key="3">
    <source>
        <dbReference type="Proteomes" id="UP001141434"/>
    </source>
</evidence>
<evidence type="ECO:0000313" key="2">
    <source>
        <dbReference type="EMBL" id="KAJ5086831.1"/>
    </source>
</evidence>
<feature type="region of interest" description="Disordered" evidence="1">
    <location>
        <begin position="1"/>
        <end position="28"/>
    </location>
</feature>
<dbReference type="Proteomes" id="UP001141434">
    <property type="component" value="Unassembled WGS sequence"/>
</dbReference>
<reference evidence="2" key="1">
    <citation type="submission" date="2022-11" db="EMBL/GenBank/DDBJ databases">
        <authorList>
            <person name="Petersen C."/>
        </authorList>
    </citation>
    <scope>NUCLEOTIDE SEQUENCE</scope>
    <source>
        <strain evidence="2">IBT 34128</strain>
    </source>
</reference>
<sequence>MAIGLHTPAHDRNGRRASSRLASGTEYEIRHPVGTWRVMRSLSMIQVAAFVADIGNCFAHESAERPPQPGPARLPNIPIEQGLAEQQPETRNPPPNGIRITRTPTNSNSNTKSTTKSKDQ</sequence>
<keyword evidence="3" id="KW-1185">Reference proteome</keyword>
<name>A0A9W9ES35_9EURO</name>
<comment type="caution">
    <text evidence="2">The sequence shown here is derived from an EMBL/GenBank/DDBJ whole genome shotgun (WGS) entry which is preliminary data.</text>
</comment>
<feature type="compositionally biased region" description="Low complexity" evidence="1">
    <location>
        <begin position="105"/>
        <end position="114"/>
    </location>
</feature>
<proteinExistence type="predicted"/>
<accession>A0A9W9ES35</accession>
<dbReference type="AlphaFoldDB" id="A0A9W9ES35"/>
<dbReference type="EMBL" id="JAPMSZ010000010">
    <property type="protein sequence ID" value="KAJ5086831.1"/>
    <property type="molecule type" value="Genomic_DNA"/>
</dbReference>
<gene>
    <name evidence="2" type="ORF">NUU61_008138</name>
</gene>
<dbReference type="RefSeq" id="XP_056508956.1">
    <property type="nucleotide sequence ID" value="XM_056658663.1"/>
</dbReference>